<keyword evidence="6" id="KW-1185">Reference proteome</keyword>
<organism evidence="5 6">
    <name type="scientific">Pseudooceanicola lipolyticus</name>
    <dbReference type="NCBI Taxonomy" id="2029104"/>
    <lineage>
        <taxon>Bacteria</taxon>
        <taxon>Pseudomonadati</taxon>
        <taxon>Pseudomonadota</taxon>
        <taxon>Alphaproteobacteria</taxon>
        <taxon>Rhodobacterales</taxon>
        <taxon>Paracoccaceae</taxon>
        <taxon>Pseudooceanicola</taxon>
    </lineage>
</organism>
<comment type="similarity">
    <text evidence="1 4">Belongs to the short-chain dehydrogenases/reductases (SDR) family.</text>
</comment>
<dbReference type="SUPFAM" id="SSF51735">
    <property type="entry name" value="NAD(P)-binding Rossmann-fold domains"/>
    <property type="match status" value="1"/>
</dbReference>
<dbReference type="PANTHER" id="PTHR43391:SF14">
    <property type="entry name" value="DEHYDROGENASE_REDUCTASE SDR FAMILY PROTEIN 7-LIKE"/>
    <property type="match status" value="1"/>
</dbReference>
<name>A0A2M8J4J7_9RHOB</name>
<evidence type="ECO:0000256" key="2">
    <source>
        <dbReference type="ARBA" id="ARBA00022857"/>
    </source>
</evidence>
<evidence type="ECO:0000313" key="5">
    <source>
        <dbReference type="EMBL" id="PJE37693.1"/>
    </source>
</evidence>
<dbReference type="PRINTS" id="PR00081">
    <property type="entry name" value="GDHRDH"/>
</dbReference>
<dbReference type="InterPro" id="IPR002347">
    <property type="entry name" value="SDR_fam"/>
</dbReference>
<protein>
    <submittedName>
        <fullName evidence="5">Short-chain dehydrogenase</fullName>
    </submittedName>
</protein>
<reference evidence="5 6" key="1">
    <citation type="journal article" date="2018" name="Int. J. Syst. Evol. Microbiol.">
        <title>Pseudooceanicola lipolyticus sp. nov., a marine alphaproteobacterium, reclassification of Oceanicola flagellatus as Pseudooceanicola flagellatus comb. nov. and emended description of the genus Pseudooceanicola.</title>
        <authorList>
            <person name="Huang M.-M."/>
            <person name="Guo L.-L."/>
            <person name="Wu Y.-H."/>
            <person name="Lai Q.-L."/>
            <person name="Shao Z.-Z."/>
            <person name="Wang C.-S."/>
            <person name="Wu M."/>
            <person name="Xu X.-W."/>
        </authorList>
    </citation>
    <scope>NUCLEOTIDE SEQUENCE [LARGE SCALE GENOMIC DNA]</scope>
    <source>
        <strain evidence="5 6">157</strain>
    </source>
</reference>
<dbReference type="PRINTS" id="PR00080">
    <property type="entry name" value="SDRFAMILY"/>
</dbReference>
<evidence type="ECO:0000256" key="4">
    <source>
        <dbReference type="RuleBase" id="RU000363"/>
    </source>
</evidence>
<evidence type="ECO:0000256" key="3">
    <source>
        <dbReference type="ARBA" id="ARBA00023002"/>
    </source>
</evidence>
<evidence type="ECO:0000313" key="6">
    <source>
        <dbReference type="Proteomes" id="UP000231553"/>
    </source>
</evidence>
<dbReference type="InterPro" id="IPR020904">
    <property type="entry name" value="Sc_DH/Rdtase_CS"/>
</dbReference>
<sequence length="230" mass="24235">MNRLVVMISGASRGIGAATAAEMHAAGWNLSLGLRDPSASPLPASDNVLNCRFDATDPESETAWVDATRARFGRLDGLVLNAGIHSTSSVLEATGEEFDRLFEVNVKSPMRLAQAAWPLLEQGPGRIVTIASLSGKRIKSPSSGLYGMSKFALVGLSHALRQAGRDSGVRATAICPSFVATDMGRAASGTDGHGKTSPEEIARITRMVLELGPSASLAEIPVHYDVEDCF</sequence>
<dbReference type="GO" id="GO:0016491">
    <property type="term" value="F:oxidoreductase activity"/>
    <property type="evidence" value="ECO:0007669"/>
    <property type="project" value="UniProtKB-KW"/>
</dbReference>
<dbReference type="AlphaFoldDB" id="A0A2M8J4J7"/>
<dbReference type="InterPro" id="IPR036291">
    <property type="entry name" value="NAD(P)-bd_dom_sf"/>
</dbReference>
<dbReference type="Gene3D" id="3.40.50.720">
    <property type="entry name" value="NAD(P)-binding Rossmann-like Domain"/>
    <property type="match status" value="1"/>
</dbReference>
<dbReference type="RefSeq" id="WP_100161541.1">
    <property type="nucleotide sequence ID" value="NZ_PGTB01000010.1"/>
</dbReference>
<dbReference type="Pfam" id="PF00106">
    <property type="entry name" value="adh_short"/>
    <property type="match status" value="1"/>
</dbReference>
<accession>A0A2M8J4J7</accession>
<dbReference type="EMBL" id="PGTB01000010">
    <property type="protein sequence ID" value="PJE37693.1"/>
    <property type="molecule type" value="Genomic_DNA"/>
</dbReference>
<comment type="caution">
    <text evidence="5">The sequence shown here is derived from an EMBL/GenBank/DDBJ whole genome shotgun (WGS) entry which is preliminary data.</text>
</comment>
<keyword evidence="2" id="KW-0521">NADP</keyword>
<dbReference type="PANTHER" id="PTHR43391">
    <property type="entry name" value="RETINOL DEHYDROGENASE-RELATED"/>
    <property type="match status" value="1"/>
</dbReference>
<dbReference type="PROSITE" id="PS00061">
    <property type="entry name" value="ADH_SHORT"/>
    <property type="match status" value="1"/>
</dbReference>
<gene>
    <name evidence="5" type="ORF">CVM52_05470</name>
</gene>
<dbReference type="Proteomes" id="UP000231553">
    <property type="component" value="Unassembled WGS sequence"/>
</dbReference>
<proteinExistence type="inferred from homology"/>
<dbReference type="OrthoDB" id="9792355at2"/>
<keyword evidence="3" id="KW-0560">Oxidoreductase</keyword>
<evidence type="ECO:0000256" key="1">
    <source>
        <dbReference type="ARBA" id="ARBA00006484"/>
    </source>
</evidence>